<keyword evidence="2" id="KW-1185">Reference proteome</keyword>
<gene>
    <name evidence="1" type="ORF">ACH5RR_029269</name>
</gene>
<comment type="caution">
    <text evidence="1">The sequence shown here is derived from an EMBL/GenBank/DDBJ whole genome shotgun (WGS) entry which is preliminary data.</text>
</comment>
<sequence length="119" mass="14316">MIDNGDIVLKKKGYQVPNVNNNPLPQHCDGGWILFMMEAKHRRMRRMLFEKEFMKHCMDDIFVGKAKPDRLVSNERWKINNLLLLHPLNLFSLKCSIPWKYLNQPVEDFYKLEEYMMVE</sequence>
<name>A0ABD2YWE4_9GENT</name>
<evidence type="ECO:0000313" key="1">
    <source>
        <dbReference type="EMBL" id="KAL3509868.1"/>
    </source>
</evidence>
<evidence type="ECO:0000313" key="2">
    <source>
        <dbReference type="Proteomes" id="UP001630127"/>
    </source>
</evidence>
<dbReference type="Proteomes" id="UP001630127">
    <property type="component" value="Unassembled WGS sequence"/>
</dbReference>
<organism evidence="1 2">
    <name type="scientific">Cinchona calisaya</name>
    <dbReference type="NCBI Taxonomy" id="153742"/>
    <lineage>
        <taxon>Eukaryota</taxon>
        <taxon>Viridiplantae</taxon>
        <taxon>Streptophyta</taxon>
        <taxon>Embryophyta</taxon>
        <taxon>Tracheophyta</taxon>
        <taxon>Spermatophyta</taxon>
        <taxon>Magnoliopsida</taxon>
        <taxon>eudicotyledons</taxon>
        <taxon>Gunneridae</taxon>
        <taxon>Pentapetalae</taxon>
        <taxon>asterids</taxon>
        <taxon>lamiids</taxon>
        <taxon>Gentianales</taxon>
        <taxon>Rubiaceae</taxon>
        <taxon>Cinchonoideae</taxon>
        <taxon>Cinchoneae</taxon>
        <taxon>Cinchona</taxon>
    </lineage>
</organism>
<reference evidence="1 2" key="1">
    <citation type="submission" date="2024-11" db="EMBL/GenBank/DDBJ databases">
        <title>A near-complete genome assembly of Cinchona calisaya.</title>
        <authorList>
            <person name="Lian D.C."/>
            <person name="Zhao X.W."/>
            <person name="Wei L."/>
        </authorList>
    </citation>
    <scope>NUCLEOTIDE SEQUENCE [LARGE SCALE GENOMIC DNA]</scope>
    <source>
        <tissue evidence="1">Nenye</tissue>
    </source>
</reference>
<protein>
    <recommendedName>
        <fullName evidence="3">Cytochrome P450</fullName>
    </recommendedName>
</protein>
<dbReference type="AlphaFoldDB" id="A0ABD2YWE4"/>
<dbReference type="EMBL" id="JBJUIK010000012">
    <property type="protein sequence ID" value="KAL3509868.1"/>
    <property type="molecule type" value="Genomic_DNA"/>
</dbReference>
<accession>A0ABD2YWE4</accession>
<evidence type="ECO:0008006" key="3">
    <source>
        <dbReference type="Google" id="ProtNLM"/>
    </source>
</evidence>
<proteinExistence type="predicted"/>